<keyword evidence="5 10" id="KW-0321">Glycogen metabolism</keyword>
<evidence type="ECO:0000256" key="9">
    <source>
        <dbReference type="ARBA" id="ARBA00023277"/>
    </source>
</evidence>
<dbReference type="NCBIfam" id="NF008967">
    <property type="entry name" value="PRK12313.1"/>
    <property type="match status" value="1"/>
</dbReference>
<evidence type="ECO:0000256" key="2">
    <source>
        <dbReference type="ARBA" id="ARBA00002953"/>
    </source>
</evidence>
<dbReference type="GO" id="GO:0003844">
    <property type="term" value="F:1,4-alpha-glucan branching enzyme activity"/>
    <property type="evidence" value="ECO:0007669"/>
    <property type="project" value="UniProtKB-EC"/>
</dbReference>
<feature type="active site" description="Nucleophile" evidence="10">
    <location>
        <position position="423"/>
    </location>
</feature>
<dbReference type="Pfam" id="PF22019">
    <property type="entry name" value="GlgB_N"/>
    <property type="match status" value="1"/>
</dbReference>
<dbReference type="InterPro" id="IPR004193">
    <property type="entry name" value="Glyco_hydro_13_N"/>
</dbReference>
<gene>
    <name evidence="10 13" type="primary">glgB</name>
    <name evidence="13" type="ORF">PDM28_10400</name>
</gene>
<comment type="subunit">
    <text evidence="10">Monomer.</text>
</comment>
<dbReference type="InterPro" id="IPR044143">
    <property type="entry name" value="GlgB_N_E_set_prok"/>
</dbReference>
<dbReference type="Pfam" id="PF02806">
    <property type="entry name" value="Alpha-amylase_C"/>
    <property type="match status" value="1"/>
</dbReference>
<dbReference type="InterPro" id="IPR006407">
    <property type="entry name" value="GlgB"/>
</dbReference>
<dbReference type="Gene3D" id="2.60.40.1180">
    <property type="entry name" value="Golgi alpha-mannosidase II"/>
    <property type="match status" value="1"/>
</dbReference>
<dbReference type="HAMAP" id="MF_00685">
    <property type="entry name" value="GlgB"/>
    <property type="match status" value="1"/>
</dbReference>
<dbReference type="InterPro" id="IPR037439">
    <property type="entry name" value="Branching_enzy"/>
</dbReference>
<proteinExistence type="inferred from homology"/>
<dbReference type="Gene3D" id="3.20.20.80">
    <property type="entry name" value="Glycosidases"/>
    <property type="match status" value="1"/>
</dbReference>
<evidence type="ECO:0000256" key="8">
    <source>
        <dbReference type="ARBA" id="ARBA00023056"/>
    </source>
</evidence>
<dbReference type="PANTHER" id="PTHR43651:SF3">
    <property type="entry name" value="1,4-ALPHA-GLUCAN-BRANCHING ENZYME"/>
    <property type="match status" value="1"/>
</dbReference>
<evidence type="ECO:0000313" key="14">
    <source>
        <dbReference type="Proteomes" id="UP001305421"/>
    </source>
</evidence>
<evidence type="ECO:0000256" key="6">
    <source>
        <dbReference type="ARBA" id="ARBA00022676"/>
    </source>
</evidence>
<dbReference type="CDD" id="cd11322">
    <property type="entry name" value="AmyAc_Glg_BE"/>
    <property type="match status" value="1"/>
</dbReference>
<comment type="pathway">
    <text evidence="3 10">Glycan biosynthesis; glycogen biosynthesis.</text>
</comment>
<keyword evidence="9 10" id="KW-0119">Carbohydrate metabolism</keyword>
<dbReference type="InterPro" id="IPR054169">
    <property type="entry name" value="GlgB_N"/>
</dbReference>
<accession>A0ABY9Y8W7</accession>
<keyword evidence="7 10" id="KW-0808">Transferase</keyword>
<dbReference type="SUPFAM" id="SSF81296">
    <property type="entry name" value="E set domains"/>
    <property type="match status" value="1"/>
</dbReference>
<feature type="active site" description="Proton donor" evidence="10">
    <location>
        <position position="476"/>
    </location>
</feature>
<keyword evidence="6 10" id="KW-0328">Glycosyltransferase</keyword>
<evidence type="ECO:0000256" key="5">
    <source>
        <dbReference type="ARBA" id="ARBA00022600"/>
    </source>
</evidence>
<evidence type="ECO:0000256" key="10">
    <source>
        <dbReference type="HAMAP-Rule" id="MF_00685"/>
    </source>
</evidence>
<dbReference type="SUPFAM" id="SSF51445">
    <property type="entry name" value="(Trans)glycosidases"/>
    <property type="match status" value="1"/>
</dbReference>
<evidence type="ECO:0000259" key="12">
    <source>
        <dbReference type="SMART" id="SM00642"/>
    </source>
</evidence>
<dbReference type="InterPro" id="IPR006047">
    <property type="entry name" value="GH13_cat_dom"/>
</dbReference>
<evidence type="ECO:0000313" key="13">
    <source>
        <dbReference type="EMBL" id="WNH47122.1"/>
    </source>
</evidence>
<evidence type="ECO:0000256" key="11">
    <source>
        <dbReference type="SAM" id="MobiDB-lite"/>
    </source>
</evidence>
<dbReference type="NCBIfam" id="TIGR01515">
    <property type="entry name" value="branching_enzym"/>
    <property type="match status" value="1"/>
</dbReference>
<dbReference type="InterPro" id="IPR013783">
    <property type="entry name" value="Ig-like_fold"/>
</dbReference>
<dbReference type="InterPro" id="IPR014756">
    <property type="entry name" value="Ig_E-set"/>
</dbReference>
<keyword evidence="14" id="KW-1185">Reference proteome</keyword>
<feature type="region of interest" description="Disordered" evidence="11">
    <location>
        <begin position="1"/>
        <end position="23"/>
    </location>
</feature>
<dbReference type="Proteomes" id="UP001305421">
    <property type="component" value="Chromosome"/>
</dbReference>
<comment type="catalytic activity">
    <reaction evidence="1 10">
        <text>Transfers a segment of a (1-&gt;4)-alpha-D-glucan chain to a primary hydroxy group in a similar glucan chain.</text>
        <dbReference type="EC" id="2.4.1.18"/>
    </reaction>
</comment>
<name>A0ABY9Y8W7_9GAMM</name>
<dbReference type="SUPFAM" id="SSF51011">
    <property type="entry name" value="Glycosyl hydrolase domain"/>
    <property type="match status" value="1"/>
</dbReference>
<dbReference type="InterPro" id="IPR006048">
    <property type="entry name" value="A-amylase/branching_C"/>
</dbReference>
<dbReference type="InterPro" id="IPR017853">
    <property type="entry name" value="GH"/>
</dbReference>
<evidence type="ECO:0000256" key="1">
    <source>
        <dbReference type="ARBA" id="ARBA00000826"/>
    </source>
</evidence>
<dbReference type="SMART" id="SM00642">
    <property type="entry name" value="Aamy"/>
    <property type="match status" value="1"/>
</dbReference>
<dbReference type="Gene3D" id="2.60.40.10">
    <property type="entry name" value="Immunoglobulins"/>
    <property type="match status" value="1"/>
</dbReference>
<evidence type="ECO:0000256" key="3">
    <source>
        <dbReference type="ARBA" id="ARBA00004964"/>
    </source>
</evidence>
<dbReference type="NCBIfam" id="NF003811">
    <property type="entry name" value="PRK05402.1"/>
    <property type="match status" value="1"/>
</dbReference>
<dbReference type="Pfam" id="PF02922">
    <property type="entry name" value="CBM_48"/>
    <property type="match status" value="1"/>
</dbReference>
<dbReference type="EMBL" id="CP115543">
    <property type="protein sequence ID" value="WNH47122.1"/>
    <property type="molecule type" value="Genomic_DNA"/>
</dbReference>
<protein>
    <recommendedName>
        <fullName evidence="10">1,4-alpha-glucan branching enzyme GlgB</fullName>
        <ecNumber evidence="10">2.4.1.18</ecNumber>
    </recommendedName>
    <alternativeName>
        <fullName evidence="10">1,4-alpha-D-glucan:1,4-alpha-D-glucan 6-glucosyl-transferase</fullName>
    </alternativeName>
    <alternativeName>
        <fullName evidence="10">Alpha-(1-&gt;4)-glucan branching enzyme</fullName>
    </alternativeName>
    <alternativeName>
        <fullName evidence="10">Glycogen branching enzyme</fullName>
        <shortName evidence="10">BE</shortName>
    </alternativeName>
</protein>
<dbReference type="InterPro" id="IPR013780">
    <property type="entry name" value="Glyco_hydro_b"/>
</dbReference>
<dbReference type="CDD" id="cd02855">
    <property type="entry name" value="E_set_GBE_prok_N"/>
    <property type="match status" value="1"/>
</dbReference>
<dbReference type="PANTHER" id="PTHR43651">
    <property type="entry name" value="1,4-ALPHA-GLUCAN-BRANCHING ENZYME"/>
    <property type="match status" value="1"/>
</dbReference>
<dbReference type="EC" id="2.4.1.18" evidence="10"/>
<comment type="similarity">
    <text evidence="4 10">Belongs to the glycosyl hydrolase 13 family. GlgB subfamily.</text>
</comment>
<comment type="function">
    <text evidence="2 10">Catalyzes the formation of the alpha-1,6-glucosidic linkages in glycogen by scission of a 1,4-alpha-linked oligosaccharide from growing alpha-1,4-glucan chains and the subsequent attachment of the oligosaccharide to the alpha-1,6 position.</text>
</comment>
<feature type="domain" description="Glycosyl hydrolase family 13 catalytic" evidence="12">
    <location>
        <begin position="266"/>
        <end position="612"/>
    </location>
</feature>
<dbReference type="PIRSF" id="PIRSF000463">
    <property type="entry name" value="GlgB"/>
    <property type="match status" value="1"/>
</dbReference>
<reference evidence="13 14" key="1">
    <citation type="submission" date="2022-12" db="EMBL/GenBank/DDBJ databases">
        <title>Two new species, Stenotrophomonas aracearum and Stenotrophomonas oahuensis, isolated from Anthurium (Araceae family) in Hawaii.</title>
        <authorList>
            <person name="Chunag S.C."/>
            <person name="Dobhal S."/>
            <person name="Alvarez A."/>
            <person name="Arif M."/>
        </authorList>
    </citation>
    <scope>NUCLEOTIDE SEQUENCE [LARGE SCALE GENOMIC DNA]</scope>
    <source>
        <strain evidence="13 14">A5588</strain>
    </source>
</reference>
<organism evidence="13 14">
    <name type="scientific">Stenotrophomonas aracearum</name>
    <dbReference type="NCBI Taxonomy" id="3003272"/>
    <lineage>
        <taxon>Bacteria</taxon>
        <taxon>Pseudomonadati</taxon>
        <taxon>Pseudomonadota</taxon>
        <taxon>Gammaproteobacteria</taxon>
        <taxon>Lysobacterales</taxon>
        <taxon>Lysobacteraceae</taxon>
        <taxon>Stenotrophomonas</taxon>
    </lineage>
</organism>
<evidence type="ECO:0000256" key="7">
    <source>
        <dbReference type="ARBA" id="ARBA00022679"/>
    </source>
</evidence>
<keyword evidence="8 10" id="KW-0320">Glycogen biosynthesis</keyword>
<dbReference type="RefSeq" id="WP_311181902.1">
    <property type="nucleotide sequence ID" value="NZ_CP115543.1"/>
</dbReference>
<evidence type="ECO:0000256" key="4">
    <source>
        <dbReference type="ARBA" id="ARBA00009000"/>
    </source>
</evidence>
<sequence length="745" mass="81456">MSEDALNLRDAVTPDDAGMPEVSPQPLEPALLPLLAGQPCDAFAVLGPHRDVSGWRHTVYLPGARQVEAQLAEGAWRAMQRGAAEGLFQLRTGQRGTGLLRIQWPDGTQEVEDAYAFGTQLDDGELQRLRDGNPDAVRRSLGAVTATCEGVPGVRFAVWAPNASRVAVVGDFNSWDQRRHPMRLRHDAGVWELFLPRAKAGARYKFALTAADGQSVVLKADPLARACELPPDTASRVSAPCAHVWKDAAWMAHRALAPGQAISVYEVHAGSWRHDATGAPLDWNALGDQLIPYVTGLGFTHIELLPVSEHPFGGSWGYQPLGLYAPTARYGRPQDFAAFVDRCHAAGLGVIIDWVGAHFPTDAHGMNRFDGTALYEHDDPRLGLHPDWNTLIYNYGRAEVAAFLIGSALEWIDRFHVDGLRVDAVASMLYRDYSRAEGEWLPNVNGGRENLEAVAFLRQLNDAIRARFPDVLVMAEESTAWPGVTAPTAAQGLGFTHKWNMGWMHDTLAYLHRDPIHRAHHHGEMTFSAIYAFSERFILPLSHDEVVHGKGSLLAKMPGDRSQQFANLRACYGFMWAHPGSKLLFMGGEFAQPAEWNHDAALDWAAAADPAHAGMARLVGDLNRLLQQEPSLRLANDSEAGFEWSVSDDHRNSVLAFVRHAPDGQGRSTLVVCNFTPVARDGYLLGVPSAGEWSEILNTDSAHYGGGNVGNAGRVSTIDRPMHGHAQSLPLTLPPLSVIYLQAAE</sequence>